<dbReference type="GO" id="GO:0000155">
    <property type="term" value="F:phosphorelay sensor kinase activity"/>
    <property type="evidence" value="ECO:0007669"/>
    <property type="project" value="InterPro"/>
</dbReference>
<dbReference type="SUPFAM" id="SSF47384">
    <property type="entry name" value="Homodimeric domain of signal transducing histidine kinase"/>
    <property type="match status" value="1"/>
</dbReference>
<dbReference type="EMBL" id="SMKQ01000277">
    <property type="protein sequence ID" value="TDD32763.1"/>
    <property type="molecule type" value="Genomic_DNA"/>
</dbReference>
<organism evidence="14 15">
    <name type="scientific">Nonomuraea terrae</name>
    <dbReference type="NCBI Taxonomy" id="2530383"/>
    <lineage>
        <taxon>Bacteria</taxon>
        <taxon>Bacillati</taxon>
        <taxon>Actinomycetota</taxon>
        <taxon>Actinomycetes</taxon>
        <taxon>Streptosporangiales</taxon>
        <taxon>Streptosporangiaceae</taxon>
        <taxon>Nonomuraea</taxon>
    </lineage>
</organism>
<evidence type="ECO:0000256" key="5">
    <source>
        <dbReference type="ARBA" id="ARBA00022679"/>
    </source>
</evidence>
<dbReference type="SUPFAM" id="SSF55874">
    <property type="entry name" value="ATPase domain of HSP90 chaperone/DNA topoisomerase II/histidine kinase"/>
    <property type="match status" value="1"/>
</dbReference>
<dbReference type="InterPro" id="IPR005467">
    <property type="entry name" value="His_kinase_dom"/>
</dbReference>
<keyword evidence="7 14" id="KW-0418">Kinase</keyword>
<evidence type="ECO:0000256" key="7">
    <source>
        <dbReference type="ARBA" id="ARBA00022777"/>
    </source>
</evidence>
<comment type="subcellular location">
    <subcellularLocation>
        <location evidence="2">Cell membrane</location>
    </subcellularLocation>
</comment>
<dbReference type="Proteomes" id="UP000295302">
    <property type="component" value="Unassembled WGS sequence"/>
</dbReference>
<dbReference type="CDD" id="cd00075">
    <property type="entry name" value="HATPase"/>
    <property type="match status" value="1"/>
</dbReference>
<dbReference type="CDD" id="cd00082">
    <property type="entry name" value="HisKA"/>
    <property type="match status" value="1"/>
</dbReference>
<keyword evidence="8 11" id="KW-1133">Transmembrane helix</keyword>
<keyword evidence="9" id="KW-0902">Two-component regulatory system</keyword>
<evidence type="ECO:0000256" key="4">
    <source>
        <dbReference type="ARBA" id="ARBA00022553"/>
    </source>
</evidence>
<evidence type="ECO:0000259" key="13">
    <source>
        <dbReference type="PROSITE" id="PS50885"/>
    </source>
</evidence>
<feature type="transmembrane region" description="Helical" evidence="11">
    <location>
        <begin position="143"/>
        <end position="162"/>
    </location>
</feature>
<dbReference type="Gene3D" id="6.10.340.10">
    <property type="match status" value="1"/>
</dbReference>
<proteinExistence type="predicted"/>
<evidence type="ECO:0000313" key="14">
    <source>
        <dbReference type="EMBL" id="TDD32763.1"/>
    </source>
</evidence>
<evidence type="ECO:0000313" key="15">
    <source>
        <dbReference type="Proteomes" id="UP000295302"/>
    </source>
</evidence>
<keyword evidence="6 11" id="KW-0812">Transmembrane</keyword>
<keyword evidence="4" id="KW-0597">Phosphoprotein</keyword>
<evidence type="ECO:0000259" key="12">
    <source>
        <dbReference type="PROSITE" id="PS50109"/>
    </source>
</evidence>
<dbReference type="EC" id="2.7.13.3" evidence="3"/>
<dbReference type="InterPro" id="IPR036890">
    <property type="entry name" value="HATPase_C_sf"/>
</dbReference>
<evidence type="ECO:0000256" key="11">
    <source>
        <dbReference type="SAM" id="Phobius"/>
    </source>
</evidence>
<name>A0A4R4XNS5_9ACTN</name>
<protein>
    <recommendedName>
        <fullName evidence="3">histidine kinase</fullName>
        <ecNumber evidence="3">2.7.13.3</ecNumber>
    </recommendedName>
</protein>
<dbReference type="OrthoDB" id="9786919at2"/>
<dbReference type="SMART" id="SM00388">
    <property type="entry name" value="HisKA"/>
    <property type="match status" value="1"/>
</dbReference>
<evidence type="ECO:0000256" key="6">
    <source>
        <dbReference type="ARBA" id="ARBA00022692"/>
    </source>
</evidence>
<evidence type="ECO:0000256" key="8">
    <source>
        <dbReference type="ARBA" id="ARBA00022989"/>
    </source>
</evidence>
<keyword evidence="5" id="KW-0808">Transferase</keyword>
<keyword evidence="10 11" id="KW-0472">Membrane</keyword>
<dbReference type="AlphaFoldDB" id="A0A4R4XNS5"/>
<dbReference type="Pfam" id="PF00512">
    <property type="entry name" value="HisKA"/>
    <property type="match status" value="1"/>
</dbReference>
<dbReference type="PROSITE" id="PS50885">
    <property type="entry name" value="HAMP"/>
    <property type="match status" value="1"/>
</dbReference>
<dbReference type="PANTHER" id="PTHR45436">
    <property type="entry name" value="SENSOR HISTIDINE KINASE YKOH"/>
    <property type="match status" value="1"/>
</dbReference>
<dbReference type="PANTHER" id="PTHR45436:SF5">
    <property type="entry name" value="SENSOR HISTIDINE KINASE TRCS"/>
    <property type="match status" value="1"/>
</dbReference>
<dbReference type="InterPro" id="IPR003660">
    <property type="entry name" value="HAMP_dom"/>
</dbReference>
<sequence length="441" mass="47406">MTAFTGMVSALLCTLLAAVLMVAIHRYATNALSSEIRADGGRVVVTVEDQGGVTGPLAHHPRRNVQVVDSRGRVVQSTPALRGKPPMAAFVPDGQNIREEVVCGGVFGSGQCAIVVSQSVRRPEGRWTVYASSPTVPWWVSPWLAALVVGSAALLAVVITFLGNRIVTASLRPVKAIRNQLDAINASCPSRRVPVPPAHDEIHELAVSINHTLGRIDVAMTQQRHFASDASHDLRSPIAAMRAEVEDALLAPEETSVTTLGNTLLVSLKRLESIVSDLLTVARLDAGEAAALVSIDLGELAAEECRTRHQTTKIFTCDLEPGVMVLGDRMRLGRLITNLLDNAERHADSTITINVRHEHDERFPHGAAVLEVIDDGPGIDPDKRELVFQRFARLDAARSKDAGGSGLGLAIARQIAEARGGSLRIEDSDRGARFVLRLPRS</sequence>
<evidence type="ECO:0000256" key="10">
    <source>
        <dbReference type="ARBA" id="ARBA00023136"/>
    </source>
</evidence>
<dbReference type="Pfam" id="PF02518">
    <property type="entry name" value="HATPase_c"/>
    <property type="match status" value="1"/>
</dbReference>
<accession>A0A4R4XNS5</accession>
<gene>
    <name evidence="14" type="ORF">E1286_43225</name>
</gene>
<evidence type="ECO:0000256" key="9">
    <source>
        <dbReference type="ARBA" id="ARBA00023012"/>
    </source>
</evidence>
<feature type="domain" description="HAMP" evidence="13">
    <location>
        <begin position="168"/>
        <end position="221"/>
    </location>
</feature>
<dbReference type="InterPro" id="IPR003594">
    <property type="entry name" value="HATPase_dom"/>
</dbReference>
<dbReference type="InterPro" id="IPR050428">
    <property type="entry name" value="TCS_sensor_his_kinase"/>
</dbReference>
<dbReference type="Gene3D" id="3.30.565.10">
    <property type="entry name" value="Histidine kinase-like ATPase, C-terminal domain"/>
    <property type="match status" value="1"/>
</dbReference>
<dbReference type="Gene3D" id="1.10.287.130">
    <property type="match status" value="1"/>
</dbReference>
<evidence type="ECO:0000256" key="3">
    <source>
        <dbReference type="ARBA" id="ARBA00012438"/>
    </source>
</evidence>
<dbReference type="GO" id="GO:0005886">
    <property type="term" value="C:plasma membrane"/>
    <property type="evidence" value="ECO:0007669"/>
    <property type="project" value="UniProtKB-SubCell"/>
</dbReference>
<evidence type="ECO:0000256" key="2">
    <source>
        <dbReference type="ARBA" id="ARBA00004236"/>
    </source>
</evidence>
<dbReference type="InterPro" id="IPR036097">
    <property type="entry name" value="HisK_dim/P_sf"/>
</dbReference>
<dbReference type="InterPro" id="IPR004358">
    <property type="entry name" value="Sig_transdc_His_kin-like_C"/>
</dbReference>
<reference evidence="14 15" key="1">
    <citation type="submission" date="2019-03" db="EMBL/GenBank/DDBJ databases">
        <title>Draft genome sequences of novel Actinobacteria.</title>
        <authorList>
            <person name="Sahin N."/>
            <person name="Ay H."/>
            <person name="Saygin H."/>
        </authorList>
    </citation>
    <scope>NUCLEOTIDE SEQUENCE [LARGE SCALE GENOMIC DNA]</scope>
    <source>
        <strain evidence="14 15">CH32</strain>
    </source>
</reference>
<keyword evidence="15" id="KW-1185">Reference proteome</keyword>
<feature type="domain" description="Histidine kinase" evidence="12">
    <location>
        <begin position="229"/>
        <end position="441"/>
    </location>
</feature>
<dbReference type="PROSITE" id="PS50109">
    <property type="entry name" value="HIS_KIN"/>
    <property type="match status" value="1"/>
</dbReference>
<dbReference type="SMART" id="SM00387">
    <property type="entry name" value="HATPase_c"/>
    <property type="match status" value="1"/>
</dbReference>
<evidence type="ECO:0000256" key="1">
    <source>
        <dbReference type="ARBA" id="ARBA00000085"/>
    </source>
</evidence>
<comment type="caution">
    <text evidence="14">The sequence shown here is derived from an EMBL/GenBank/DDBJ whole genome shotgun (WGS) entry which is preliminary data.</text>
</comment>
<dbReference type="InterPro" id="IPR003661">
    <property type="entry name" value="HisK_dim/P_dom"/>
</dbReference>
<dbReference type="PRINTS" id="PR00344">
    <property type="entry name" value="BCTRLSENSOR"/>
</dbReference>
<comment type="catalytic activity">
    <reaction evidence="1">
        <text>ATP + protein L-histidine = ADP + protein N-phospho-L-histidine.</text>
        <dbReference type="EC" id="2.7.13.3"/>
    </reaction>
</comment>